<dbReference type="Proteomes" id="UP000656042">
    <property type="component" value="Unassembled WGS sequence"/>
</dbReference>
<dbReference type="EMBL" id="BMMX01000007">
    <property type="protein sequence ID" value="GGK88750.1"/>
    <property type="molecule type" value="Genomic_DNA"/>
</dbReference>
<name>A0A8J3FN15_9ACTN</name>
<accession>A0A8J3FN15</accession>
<reference evidence="1" key="2">
    <citation type="submission" date="2020-09" db="EMBL/GenBank/DDBJ databases">
        <authorList>
            <person name="Sun Q."/>
            <person name="Zhou Y."/>
        </authorList>
    </citation>
    <scope>NUCLEOTIDE SEQUENCE</scope>
    <source>
        <strain evidence="1">CGMCC 4.7299</strain>
    </source>
</reference>
<keyword evidence="2" id="KW-1185">Reference proteome</keyword>
<sequence>MHRPWLRERVAGPGQTQAQAFQPLVHSVTALTDALRFNLRTAILAQVVDRNAHLAAAAGLVDDFRRTGDLGLLDRAIAMFRAAADTGNLGTALLSRFEHSGRRADLDEGLSLLRQLAIHSGVTIDRLCWLAQAYEHRHRLDGAGADLDAAITLCRTGADRAGPADDLAMLRHVLGRCLRERYRADGRLADLDAAIVAQRAAADGHPLRAGLLVNLAEGLRAHVERCGDADSLREGIAAADEASAGLPATEALRADALHHAGVLRRYRYERTGAVADIEAAVRCLREAVTDPANAADRADSLGIALIRQFEVTGDDAPLAEAIEAQRHAVAATPSGDPNRPRRVTNLATALRDRYLHFADLPALREAVDLLRATDDPQCRSTLGIAAQDMWWRTRDAAWADEAVASARAAPEPDPVRARHTLANALRCRFAARGAPDDLRAAIDLLEQVLRDTAYGTQDHSRCLGNLGGAWLEAYQRFDDPAALDRAIAMLGRAVRADGVAAPQRAWYQQRWAQALGRQFDRTGDPAVLRRVTAAYAAAAANEATTPMTRLLAASDWADAAARSQDWATARAAAGLAIDLVPYVTSRRLARSDREYGLTRLSGVAADAAACALQTGAVEVALRWLEQGRGGAARADAGVPQ</sequence>
<protein>
    <recommendedName>
        <fullName evidence="3">Tetratricopeptide repeat-containing protein</fullName>
    </recommendedName>
</protein>
<evidence type="ECO:0000313" key="1">
    <source>
        <dbReference type="EMBL" id="GGK88750.1"/>
    </source>
</evidence>
<proteinExistence type="predicted"/>
<evidence type="ECO:0008006" key="3">
    <source>
        <dbReference type="Google" id="ProtNLM"/>
    </source>
</evidence>
<dbReference type="AlphaFoldDB" id="A0A8J3FN15"/>
<organism evidence="1 2">
    <name type="scientific">Mangrovihabitans endophyticus</name>
    <dbReference type="NCBI Taxonomy" id="1751298"/>
    <lineage>
        <taxon>Bacteria</taxon>
        <taxon>Bacillati</taxon>
        <taxon>Actinomycetota</taxon>
        <taxon>Actinomycetes</taxon>
        <taxon>Micromonosporales</taxon>
        <taxon>Micromonosporaceae</taxon>
        <taxon>Mangrovihabitans</taxon>
    </lineage>
</organism>
<gene>
    <name evidence="1" type="ORF">GCM10012284_23510</name>
</gene>
<comment type="caution">
    <text evidence="1">The sequence shown here is derived from an EMBL/GenBank/DDBJ whole genome shotgun (WGS) entry which is preliminary data.</text>
</comment>
<evidence type="ECO:0000313" key="2">
    <source>
        <dbReference type="Proteomes" id="UP000656042"/>
    </source>
</evidence>
<reference evidence="1" key="1">
    <citation type="journal article" date="2014" name="Int. J. Syst. Evol. Microbiol.">
        <title>Complete genome sequence of Corynebacterium casei LMG S-19264T (=DSM 44701T), isolated from a smear-ripened cheese.</title>
        <authorList>
            <consortium name="US DOE Joint Genome Institute (JGI-PGF)"/>
            <person name="Walter F."/>
            <person name="Albersmeier A."/>
            <person name="Kalinowski J."/>
            <person name="Ruckert C."/>
        </authorList>
    </citation>
    <scope>NUCLEOTIDE SEQUENCE</scope>
    <source>
        <strain evidence="1">CGMCC 4.7299</strain>
    </source>
</reference>